<dbReference type="SUPFAM" id="SSF55136">
    <property type="entry name" value="Probable bacterial effector-binding domain"/>
    <property type="match status" value="1"/>
</dbReference>
<dbReference type="Proteomes" id="UP000515856">
    <property type="component" value="Chromosome"/>
</dbReference>
<dbReference type="PANTHER" id="PTHR36444">
    <property type="entry name" value="TRANSCRIPTIONAL REGULATOR PROTEIN YOBU-RELATED"/>
    <property type="match status" value="1"/>
</dbReference>
<protein>
    <submittedName>
        <fullName evidence="2">Effector binding domain-containing protein</fullName>
    </submittedName>
</protein>
<organism evidence="2 3">
    <name type="scientific">[Eubacterium] hominis</name>
    <dbReference type="NCBI Taxonomy" id="2764325"/>
    <lineage>
        <taxon>Bacteria</taxon>
        <taxon>Bacillati</taxon>
        <taxon>Bacillota</taxon>
        <taxon>Erysipelotrichia</taxon>
        <taxon>Erysipelotrichales</taxon>
        <taxon>Erysipelotrichaceae</taxon>
        <taxon>Amedibacillus</taxon>
    </lineage>
</organism>
<evidence type="ECO:0000313" key="3">
    <source>
        <dbReference type="Proteomes" id="UP000515856"/>
    </source>
</evidence>
<sequence length="168" mass="19370">MKQTTTPFRIEKKASFRVIGYTLHTTNQKKEARTAIPSFWSDFKMNEKHTALLPLSNQEPFGLFGMNIYNTDASDARKFDYMIAVSSDVMIDQTFTMYEVPTMTWAIFPCTIDTIGKTEAQVITKWLPKYKYKPLNKGYITGKMKSNAPDIEHYKEDGSVEVWIAIQD</sequence>
<dbReference type="InterPro" id="IPR053182">
    <property type="entry name" value="YobU-like_regulator"/>
</dbReference>
<name>A0A7G9GRN5_9FIRM</name>
<dbReference type="InterPro" id="IPR010499">
    <property type="entry name" value="AraC_E-bd"/>
</dbReference>
<evidence type="ECO:0000313" key="2">
    <source>
        <dbReference type="EMBL" id="QNM13467.1"/>
    </source>
</evidence>
<dbReference type="RefSeq" id="WP_117452554.1">
    <property type="nucleotide sequence ID" value="NZ_CP060636.1"/>
</dbReference>
<dbReference type="SMART" id="SM00871">
    <property type="entry name" value="AraC_E_bind"/>
    <property type="match status" value="1"/>
</dbReference>
<dbReference type="Pfam" id="PF14526">
    <property type="entry name" value="Cass2"/>
    <property type="match status" value="1"/>
</dbReference>
<dbReference type="InterPro" id="IPR029441">
    <property type="entry name" value="Cass2"/>
</dbReference>
<dbReference type="EMBL" id="CP060636">
    <property type="protein sequence ID" value="QNM13467.1"/>
    <property type="molecule type" value="Genomic_DNA"/>
</dbReference>
<gene>
    <name evidence="2" type="ORF">H9Q80_05835</name>
</gene>
<evidence type="ECO:0000259" key="1">
    <source>
        <dbReference type="SMART" id="SM00871"/>
    </source>
</evidence>
<accession>A0A7G9GRN5</accession>
<dbReference type="KEGG" id="ehn:H9Q80_05835"/>
<dbReference type="PANTHER" id="PTHR36444:SF2">
    <property type="entry name" value="TRANSCRIPTIONAL REGULATOR PROTEIN YOBU-RELATED"/>
    <property type="match status" value="1"/>
</dbReference>
<feature type="domain" description="AraC effector-binding" evidence="1">
    <location>
        <begin position="6"/>
        <end position="167"/>
    </location>
</feature>
<dbReference type="InterPro" id="IPR011256">
    <property type="entry name" value="Reg_factor_effector_dom_sf"/>
</dbReference>
<dbReference type="Gene3D" id="3.20.80.10">
    <property type="entry name" value="Regulatory factor, effector binding domain"/>
    <property type="match status" value="1"/>
</dbReference>
<keyword evidence="3" id="KW-1185">Reference proteome</keyword>
<proteinExistence type="predicted"/>
<dbReference type="AlphaFoldDB" id="A0A7G9GRN5"/>
<reference evidence="2 3" key="1">
    <citation type="submission" date="2020-08" db="EMBL/GenBank/DDBJ databases">
        <authorList>
            <person name="Liu C."/>
            <person name="Sun Q."/>
        </authorList>
    </citation>
    <scope>NUCLEOTIDE SEQUENCE [LARGE SCALE GENOMIC DNA]</scope>
    <source>
        <strain evidence="2 3">NSJ-61</strain>
    </source>
</reference>